<keyword evidence="3" id="KW-1185">Reference proteome</keyword>
<proteinExistence type="predicted"/>
<feature type="compositionally biased region" description="Low complexity" evidence="1">
    <location>
        <begin position="168"/>
        <end position="185"/>
    </location>
</feature>
<gene>
    <name evidence="2" type="ORF">BT96DRAFT_1059467</name>
</gene>
<feature type="compositionally biased region" description="Polar residues" evidence="1">
    <location>
        <begin position="186"/>
        <end position="195"/>
    </location>
</feature>
<evidence type="ECO:0000313" key="2">
    <source>
        <dbReference type="EMBL" id="KAE9406041.1"/>
    </source>
</evidence>
<dbReference type="OrthoDB" id="107110at2759"/>
<feature type="region of interest" description="Disordered" evidence="1">
    <location>
        <begin position="155"/>
        <end position="199"/>
    </location>
</feature>
<dbReference type="EMBL" id="ML769405">
    <property type="protein sequence ID" value="KAE9406041.1"/>
    <property type="molecule type" value="Genomic_DNA"/>
</dbReference>
<sequence length="607" mass="66660">MMEMSWATEYKGYRHLELLESLENTKGGDYAHVLAIVQSSGYGKSRLVNELAKLVFTIPINVRLLSDETNFNAYPPSDVQLHSLLTNIKSKHQVHLFFAALFENVHEESQKIFSRPEATRACMKAMAKAWSRHLETNRCRQELYDKVKKSYEVARARSSDASEQNTAQGSLSPSSQSTQSHPPDQNNSQLSVSEESSARQEADRALVNLRGILPQESVQLVVYIDEAHTLTAGSVYNHVLSAFSDYAAQSPSAFLITLSTNSSLPALSPSPAVASSARALIPSNVTAPFTELPAEPFANAGMVTPGITNDAVCDIFFLAKFGRPLFYTYLRSSDAPRRDDKVDELLKLVRLKILRSTRSVEDLVNNLGSWSLAQKFAVLDILLKLSSHPLQVAPQVLAAELVAGHMCTAFSIPRDRSYILAGYKSEPVMAASVLRICDVADHKGIDLLASLFMSSALSSGGIDYGQRGENVAKMLFIRAYMKAVQSQYPTNPTFCESVPLITFIEALFPAEHAKMILDSIPCNIPEGDGVPLRESFKNARVRFNHFAQGGDDSAMTSSAAWAAYTRGVAFAGWRSQEIADLMVPILMDDKIAEHTISSHICPDQVAS</sequence>
<name>A0A6A4I672_9AGAR</name>
<dbReference type="Proteomes" id="UP000799118">
    <property type="component" value="Unassembled WGS sequence"/>
</dbReference>
<accession>A0A6A4I672</accession>
<dbReference type="PANTHER" id="PTHR33266">
    <property type="entry name" value="CHROMOSOME 15, WHOLE GENOME SHOTGUN SEQUENCE"/>
    <property type="match status" value="1"/>
</dbReference>
<evidence type="ECO:0000313" key="3">
    <source>
        <dbReference type="Proteomes" id="UP000799118"/>
    </source>
</evidence>
<organism evidence="2 3">
    <name type="scientific">Gymnopus androsaceus JB14</name>
    <dbReference type="NCBI Taxonomy" id="1447944"/>
    <lineage>
        <taxon>Eukaryota</taxon>
        <taxon>Fungi</taxon>
        <taxon>Dikarya</taxon>
        <taxon>Basidiomycota</taxon>
        <taxon>Agaricomycotina</taxon>
        <taxon>Agaricomycetes</taxon>
        <taxon>Agaricomycetidae</taxon>
        <taxon>Agaricales</taxon>
        <taxon>Marasmiineae</taxon>
        <taxon>Omphalotaceae</taxon>
        <taxon>Gymnopus</taxon>
    </lineage>
</organism>
<dbReference type="PANTHER" id="PTHR33266:SF1">
    <property type="entry name" value="F-BOX DOMAIN-CONTAINING PROTEIN"/>
    <property type="match status" value="1"/>
</dbReference>
<protein>
    <submittedName>
        <fullName evidence="2">Uncharacterized protein</fullName>
    </submittedName>
</protein>
<reference evidence="2" key="1">
    <citation type="journal article" date="2019" name="Environ. Microbiol.">
        <title>Fungal ecological strategies reflected in gene transcription - a case study of two litter decomposers.</title>
        <authorList>
            <person name="Barbi F."/>
            <person name="Kohler A."/>
            <person name="Barry K."/>
            <person name="Baskaran P."/>
            <person name="Daum C."/>
            <person name="Fauchery L."/>
            <person name="Ihrmark K."/>
            <person name="Kuo A."/>
            <person name="LaButti K."/>
            <person name="Lipzen A."/>
            <person name="Morin E."/>
            <person name="Grigoriev I.V."/>
            <person name="Henrissat B."/>
            <person name="Lindahl B."/>
            <person name="Martin F."/>
        </authorList>
    </citation>
    <scope>NUCLEOTIDE SEQUENCE</scope>
    <source>
        <strain evidence="2">JB14</strain>
    </source>
</reference>
<dbReference type="AlphaFoldDB" id="A0A6A4I672"/>
<evidence type="ECO:0000256" key="1">
    <source>
        <dbReference type="SAM" id="MobiDB-lite"/>
    </source>
</evidence>